<dbReference type="SUPFAM" id="SSF46565">
    <property type="entry name" value="Chaperone J-domain"/>
    <property type="match status" value="1"/>
</dbReference>
<dbReference type="PANTHER" id="PTHR44200:SF3">
    <property type="entry name" value="PROTEIN DNAJ, PUTATIVE-RELATED"/>
    <property type="match status" value="1"/>
</dbReference>
<protein>
    <submittedName>
        <fullName evidence="3">Putative chaperone protein DNAj</fullName>
    </submittedName>
</protein>
<feature type="compositionally biased region" description="Low complexity" evidence="1">
    <location>
        <begin position="87"/>
        <end position="102"/>
    </location>
</feature>
<keyword evidence="4" id="KW-1185">Reference proteome</keyword>
<evidence type="ECO:0000256" key="1">
    <source>
        <dbReference type="SAM" id="MobiDB-lite"/>
    </source>
</evidence>
<dbReference type="PRINTS" id="PR00625">
    <property type="entry name" value="JDOMAIN"/>
</dbReference>
<reference evidence="3 4" key="1">
    <citation type="journal article" date="2015" name="PLoS Pathog.">
        <title>Leptomonas seymouri: Adaptations to the Dixenous Life Cycle Analyzed by Genome Sequencing, Transcriptome Profiling and Co-infection with Leishmania donovani.</title>
        <authorList>
            <person name="Kraeva N."/>
            <person name="Butenko A."/>
            <person name="Hlavacova J."/>
            <person name="Kostygov A."/>
            <person name="Myskova J."/>
            <person name="Grybchuk D."/>
            <person name="Lestinova T."/>
            <person name="Votypka J."/>
            <person name="Volf P."/>
            <person name="Opperdoes F."/>
            <person name="Flegontov P."/>
            <person name="Lukes J."/>
            <person name="Yurchenko V."/>
        </authorList>
    </citation>
    <scope>NUCLEOTIDE SEQUENCE [LARGE SCALE GENOMIC DNA]</scope>
    <source>
        <strain evidence="3 4">ATCC 30220</strain>
    </source>
</reference>
<comment type="caution">
    <text evidence="3">The sequence shown here is derived from an EMBL/GenBank/DDBJ whole genome shotgun (WGS) entry which is preliminary data.</text>
</comment>
<dbReference type="InterPro" id="IPR011990">
    <property type="entry name" value="TPR-like_helical_dom_sf"/>
</dbReference>
<evidence type="ECO:0000313" key="4">
    <source>
        <dbReference type="Proteomes" id="UP000038009"/>
    </source>
</evidence>
<evidence type="ECO:0000259" key="2">
    <source>
        <dbReference type="PROSITE" id="PS50076"/>
    </source>
</evidence>
<dbReference type="PANTHER" id="PTHR44200">
    <property type="entry name" value="DNAJ HOMOLOG SUBFAMILY C MEMBER 7"/>
    <property type="match status" value="1"/>
</dbReference>
<dbReference type="AlphaFoldDB" id="A0A0N1HST8"/>
<feature type="region of interest" description="Disordered" evidence="1">
    <location>
        <begin position="79"/>
        <end position="107"/>
    </location>
</feature>
<dbReference type="CDD" id="cd06257">
    <property type="entry name" value="DnaJ"/>
    <property type="match status" value="1"/>
</dbReference>
<dbReference type="VEuPathDB" id="TriTrypDB:Lsey_0320_0030"/>
<dbReference type="Gene3D" id="1.25.40.10">
    <property type="entry name" value="Tetratricopeptide repeat domain"/>
    <property type="match status" value="2"/>
</dbReference>
<name>A0A0N1HST8_LEPSE</name>
<dbReference type="InterPro" id="IPR001623">
    <property type="entry name" value="DnaJ_domain"/>
</dbReference>
<accession>A0A0N1HST8</accession>
<dbReference type="OMA" id="EEWNAAC"/>
<dbReference type="OrthoDB" id="10250354at2759"/>
<dbReference type="Proteomes" id="UP000038009">
    <property type="component" value="Unassembled WGS sequence"/>
</dbReference>
<dbReference type="EMBL" id="LJSK01000320">
    <property type="protein sequence ID" value="KPI83823.1"/>
    <property type="molecule type" value="Genomic_DNA"/>
</dbReference>
<dbReference type="Pfam" id="PF00226">
    <property type="entry name" value="DnaJ"/>
    <property type="match status" value="1"/>
</dbReference>
<evidence type="ECO:0000313" key="3">
    <source>
        <dbReference type="EMBL" id="KPI83823.1"/>
    </source>
</evidence>
<feature type="region of interest" description="Disordered" evidence="1">
    <location>
        <begin position="472"/>
        <end position="515"/>
    </location>
</feature>
<organism evidence="3 4">
    <name type="scientific">Leptomonas seymouri</name>
    <dbReference type="NCBI Taxonomy" id="5684"/>
    <lineage>
        <taxon>Eukaryota</taxon>
        <taxon>Discoba</taxon>
        <taxon>Euglenozoa</taxon>
        <taxon>Kinetoplastea</taxon>
        <taxon>Metakinetoplastina</taxon>
        <taxon>Trypanosomatida</taxon>
        <taxon>Trypanosomatidae</taxon>
        <taxon>Leishmaniinae</taxon>
        <taxon>Leptomonas</taxon>
    </lineage>
</organism>
<dbReference type="InterPro" id="IPR036869">
    <property type="entry name" value="J_dom_sf"/>
</dbReference>
<proteinExistence type="predicted"/>
<dbReference type="InterPro" id="IPR052758">
    <property type="entry name" value="SRC_co-chaperone"/>
</dbReference>
<dbReference type="SMART" id="SM00271">
    <property type="entry name" value="DnaJ"/>
    <property type="match status" value="1"/>
</dbReference>
<feature type="domain" description="J" evidence="2">
    <location>
        <begin position="521"/>
        <end position="583"/>
    </location>
</feature>
<dbReference type="Gene3D" id="1.10.287.110">
    <property type="entry name" value="DnaJ domain"/>
    <property type="match status" value="1"/>
</dbReference>
<dbReference type="SUPFAM" id="SSF48452">
    <property type="entry name" value="TPR-like"/>
    <property type="match status" value="2"/>
</dbReference>
<gene>
    <name evidence="3" type="ORF">ABL78_7128</name>
</gene>
<sequence>MLLDPHISLSPAVVDEWNAACNACADGVEEGDVQHFPVAARLNIPTAARRGPKRMMDTHDFFALSEALDTLASDLKVGTAKGGGGPSPFSTSPTPEGSTGTTNEDPMRLRVDDFDTRRDALQSPVQQAKVQEAAAAFRNADYKTALDHLSHASSLCMPHELTSSLLHNIAVCYYKLEQWELCESATQRVLSLDTARVYPSWQRLARICICQGDVEKAQRLVAAHKEIPGWQDEVAAVKAYGAYSSYYATHQYARARECLEAVLALLPCGALEATKARLLSLDTAGAAAQYAQEKARLYPCSTEIHLAAWELTFHAATSAANLSALLEEMLHTSVGTSELRFRLLQTHVTRCRNAVTELTALAQSKRWADTVAYATRILHEPFVSDGVKGVVYHDRARARTQLGSAWYEALDDAHRALSYTEKPDLRAHALLLVARCEEALGRWQDAVDHAEESLGLLRCPTTVAYVQALKQRRAQEQKKAPPASQSRTSAAHGHSTSSTSSPPPPREKGQRQTLHASSLDVHYQTLSLPIGTNAAEVRKSYRAMAMKWHPDRWCGTTPAEIQLAETRFKAIQDAYEKLMQSFA</sequence>
<dbReference type="PROSITE" id="PS50076">
    <property type="entry name" value="DNAJ_2"/>
    <property type="match status" value="1"/>
</dbReference>